<keyword evidence="1" id="KW-0812">Transmembrane</keyword>
<feature type="transmembrane region" description="Helical" evidence="1">
    <location>
        <begin position="41"/>
        <end position="63"/>
    </location>
</feature>
<sequence length="145" mass="17118">MNVKEKIKIFWKKFTENWLWVTIGVYIGTILMGWIEYFRGFLPLIGVLLPTFLIPLLLFGIYYIRKLNIRTINRLIWTIGGASAMGFPIWLFVNYILFVVPWAPFREYHGILRTVIFILSALLSYGGAAYILDKLGKKRDFRRFM</sequence>
<accession>X1MAD5</accession>
<gene>
    <name evidence="2" type="ORF">S06H3_14441</name>
</gene>
<reference evidence="2" key="1">
    <citation type="journal article" date="2014" name="Front. Microbiol.">
        <title>High frequency of phylogenetically diverse reductive dehalogenase-homologous genes in deep subseafloor sedimentary metagenomes.</title>
        <authorList>
            <person name="Kawai M."/>
            <person name="Futagami T."/>
            <person name="Toyoda A."/>
            <person name="Takaki Y."/>
            <person name="Nishi S."/>
            <person name="Hori S."/>
            <person name="Arai W."/>
            <person name="Tsubouchi T."/>
            <person name="Morono Y."/>
            <person name="Uchiyama I."/>
            <person name="Ito T."/>
            <person name="Fujiyama A."/>
            <person name="Inagaki F."/>
            <person name="Takami H."/>
        </authorList>
    </citation>
    <scope>NUCLEOTIDE SEQUENCE</scope>
    <source>
        <strain evidence="2">Expedition CK06-06</strain>
    </source>
</reference>
<evidence type="ECO:0000256" key="1">
    <source>
        <dbReference type="SAM" id="Phobius"/>
    </source>
</evidence>
<keyword evidence="1" id="KW-0472">Membrane</keyword>
<feature type="transmembrane region" description="Helical" evidence="1">
    <location>
        <begin position="75"/>
        <end position="98"/>
    </location>
</feature>
<protein>
    <submittedName>
        <fullName evidence="2">Uncharacterized protein</fullName>
    </submittedName>
</protein>
<feature type="transmembrane region" description="Helical" evidence="1">
    <location>
        <begin position="110"/>
        <end position="132"/>
    </location>
</feature>
<organism evidence="2">
    <name type="scientific">marine sediment metagenome</name>
    <dbReference type="NCBI Taxonomy" id="412755"/>
    <lineage>
        <taxon>unclassified sequences</taxon>
        <taxon>metagenomes</taxon>
        <taxon>ecological metagenomes</taxon>
    </lineage>
</organism>
<evidence type="ECO:0000313" key="2">
    <source>
        <dbReference type="EMBL" id="GAI03334.1"/>
    </source>
</evidence>
<proteinExistence type="predicted"/>
<comment type="caution">
    <text evidence="2">The sequence shown here is derived from an EMBL/GenBank/DDBJ whole genome shotgun (WGS) entry which is preliminary data.</text>
</comment>
<feature type="transmembrane region" description="Helical" evidence="1">
    <location>
        <begin position="18"/>
        <end position="35"/>
    </location>
</feature>
<name>X1MAD5_9ZZZZ</name>
<dbReference type="EMBL" id="BARV01007064">
    <property type="protein sequence ID" value="GAI03334.1"/>
    <property type="molecule type" value="Genomic_DNA"/>
</dbReference>
<dbReference type="AlphaFoldDB" id="X1MAD5"/>
<keyword evidence="1" id="KW-1133">Transmembrane helix</keyword>